<dbReference type="PANTHER" id="PTHR43110">
    <property type="entry name" value="THIOL PEROXIDASE"/>
    <property type="match status" value="1"/>
</dbReference>
<dbReference type="PANTHER" id="PTHR43110:SF1">
    <property type="entry name" value="THIOL PEROXIDASE"/>
    <property type="match status" value="1"/>
</dbReference>
<dbReference type="STRING" id="323097.Nham_3478"/>
<reference evidence="7 8" key="1">
    <citation type="submission" date="2006-03" db="EMBL/GenBank/DDBJ databases">
        <title>Complete sequence of chromosome of Nitrobacter hamburgensis X14.</title>
        <authorList>
            <consortium name="US DOE Joint Genome Institute"/>
            <person name="Copeland A."/>
            <person name="Lucas S."/>
            <person name="Lapidus A."/>
            <person name="Barry K."/>
            <person name="Detter J.C."/>
            <person name="Glavina del Rio T."/>
            <person name="Hammon N."/>
            <person name="Israni S."/>
            <person name="Dalin E."/>
            <person name="Tice H."/>
            <person name="Pitluck S."/>
            <person name="Chain P."/>
            <person name="Malfatti S."/>
            <person name="Shin M."/>
            <person name="Vergez L."/>
            <person name="Schmutz J."/>
            <person name="Larimer F."/>
            <person name="Land M."/>
            <person name="Hauser L."/>
            <person name="Kyrpides N."/>
            <person name="Ivanova N."/>
            <person name="Ward B."/>
            <person name="Arp D."/>
            <person name="Klotz M."/>
            <person name="Stein L."/>
            <person name="O'Mullan G."/>
            <person name="Starkenburg S."/>
            <person name="Sayavedra L."/>
            <person name="Poret-Peterson A.T."/>
            <person name="Gentry M.E."/>
            <person name="Bruce D."/>
            <person name="Richardson P."/>
        </authorList>
    </citation>
    <scope>NUCLEOTIDE SEQUENCE [LARGE SCALE GENOMIC DNA]</scope>
    <source>
        <strain evidence="8">DSM 10229 / NCIMB 13809 / X14</strain>
    </source>
</reference>
<dbReference type="InterPro" id="IPR036249">
    <property type="entry name" value="Thioredoxin-like_sf"/>
</dbReference>
<evidence type="ECO:0000256" key="3">
    <source>
        <dbReference type="ARBA" id="ARBA00023157"/>
    </source>
</evidence>
<evidence type="ECO:0000256" key="4">
    <source>
        <dbReference type="ARBA" id="ARBA00023284"/>
    </source>
</evidence>
<dbReference type="Proteomes" id="UP000001953">
    <property type="component" value="Chromosome"/>
</dbReference>
<dbReference type="InterPro" id="IPR050455">
    <property type="entry name" value="Tpx_Peroxidase_subfamily"/>
</dbReference>
<organism evidence="7 8">
    <name type="scientific">Nitrobacter hamburgensis (strain DSM 10229 / NCIMB 13809 / X14)</name>
    <dbReference type="NCBI Taxonomy" id="323097"/>
    <lineage>
        <taxon>Bacteria</taxon>
        <taxon>Pseudomonadati</taxon>
        <taxon>Pseudomonadota</taxon>
        <taxon>Alphaproteobacteria</taxon>
        <taxon>Hyphomicrobiales</taxon>
        <taxon>Nitrobacteraceae</taxon>
        <taxon>Nitrobacter</taxon>
    </lineage>
</organism>
<keyword evidence="5" id="KW-0472">Membrane</keyword>
<dbReference type="InterPro" id="IPR013740">
    <property type="entry name" value="Redoxin"/>
</dbReference>
<name>Q1QHU0_NITHX</name>
<dbReference type="PROSITE" id="PS00194">
    <property type="entry name" value="THIOREDOXIN_1"/>
    <property type="match status" value="1"/>
</dbReference>
<dbReference type="GO" id="GO:0015036">
    <property type="term" value="F:disulfide oxidoreductase activity"/>
    <property type="evidence" value="ECO:0007669"/>
    <property type="project" value="UniProtKB-ARBA"/>
</dbReference>
<dbReference type="AlphaFoldDB" id="Q1QHU0"/>
<dbReference type="Pfam" id="PF08534">
    <property type="entry name" value="Redoxin"/>
    <property type="match status" value="1"/>
</dbReference>
<comment type="subcellular location">
    <subcellularLocation>
        <location evidence="1">Cell envelope</location>
    </subcellularLocation>
</comment>
<proteinExistence type="predicted"/>
<protein>
    <submittedName>
        <fullName evidence="7">Thioredoxin-like protein</fullName>
    </submittedName>
</protein>
<sequence>MTETTPSPSRAESRLPIGPLVAVAVVAVVTALLLGAGHLKSARYGANASVPCGPAVELSKKLAHRAIGEVASLTMASKPRQMPDLAFMDGDGQAKKLSDWKGKTVLLNLWATWCVPCRKEMPALDKLESKLGSDKFAVIAVNIDTRDADKPKAFLKDANLTRLGNFHDAKAEVFQDLKSVGLALGMPTSVLIDGHGCEIGNMAGPAEWDSPDAIDLIQASLAP</sequence>
<keyword evidence="4" id="KW-0676">Redox-active center</keyword>
<evidence type="ECO:0000256" key="5">
    <source>
        <dbReference type="SAM" id="Phobius"/>
    </source>
</evidence>
<dbReference type="Gene3D" id="3.40.30.10">
    <property type="entry name" value="Glutaredoxin"/>
    <property type="match status" value="1"/>
</dbReference>
<dbReference type="GO" id="GO:0017004">
    <property type="term" value="P:cytochrome complex assembly"/>
    <property type="evidence" value="ECO:0007669"/>
    <property type="project" value="UniProtKB-KW"/>
</dbReference>
<keyword evidence="2" id="KW-0201">Cytochrome c-type biogenesis</keyword>
<dbReference type="KEGG" id="nha:Nham_3478"/>
<evidence type="ECO:0000313" key="8">
    <source>
        <dbReference type="Proteomes" id="UP000001953"/>
    </source>
</evidence>
<evidence type="ECO:0000256" key="2">
    <source>
        <dbReference type="ARBA" id="ARBA00022748"/>
    </source>
</evidence>
<evidence type="ECO:0000313" key="7">
    <source>
        <dbReference type="EMBL" id="ABE64207.1"/>
    </source>
</evidence>
<dbReference type="CDD" id="cd02966">
    <property type="entry name" value="TlpA_like_family"/>
    <property type="match status" value="1"/>
</dbReference>
<evidence type="ECO:0000259" key="6">
    <source>
        <dbReference type="PROSITE" id="PS51352"/>
    </source>
</evidence>
<feature type="domain" description="Thioredoxin" evidence="6">
    <location>
        <begin position="76"/>
        <end position="222"/>
    </location>
</feature>
<dbReference type="EMBL" id="CP000319">
    <property type="protein sequence ID" value="ABE64207.1"/>
    <property type="molecule type" value="Genomic_DNA"/>
</dbReference>
<dbReference type="HOGENOM" id="CLU_042529_11_0_5"/>
<dbReference type="InterPro" id="IPR013766">
    <property type="entry name" value="Thioredoxin_domain"/>
</dbReference>
<accession>Q1QHU0</accession>
<feature type="transmembrane region" description="Helical" evidence="5">
    <location>
        <begin position="20"/>
        <end position="39"/>
    </location>
</feature>
<dbReference type="PROSITE" id="PS51352">
    <property type="entry name" value="THIOREDOXIN_2"/>
    <property type="match status" value="1"/>
</dbReference>
<keyword evidence="5" id="KW-0812">Transmembrane</keyword>
<evidence type="ECO:0000256" key="1">
    <source>
        <dbReference type="ARBA" id="ARBA00004196"/>
    </source>
</evidence>
<gene>
    <name evidence="7" type="ordered locus">Nham_3478</name>
</gene>
<dbReference type="GO" id="GO:0030313">
    <property type="term" value="C:cell envelope"/>
    <property type="evidence" value="ECO:0007669"/>
    <property type="project" value="UniProtKB-SubCell"/>
</dbReference>
<keyword evidence="8" id="KW-1185">Reference proteome</keyword>
<dbReference type="eggNOG" id="COG0526">
    <property type="taxonomic scope" value="Bacteria"/>
</dbReference>
<keyword evidence="3" id="KW-1015">Disulfide bond</keyword>
<dbReference type="InterPro" id="IPR017937">
    <property type="entry name" value="Thioredoxin_CS"/>
</dbReference>
<dbReference type="SUPFAM" id="SSF52833">
    <property type="entry name" value="Thioredoxin-like"/>
    <property type="match status" value="1"/>
</dbReference>
<dbReference type="NCBIfam" id="NF047696">
    <property type="entry name" value="ThlDiSintTplARhiz"/>
    <property type="match status" value="1"/>
</dbReference>
<keyword evidence="5" id="KW-1133">Transmembrane helix</keyword>